<accession>A0AAU8LPM0</accession>
<organism evidence="1">
    <name type="scientific">Candidatus Electrothrix aestuarii</name>
    <dbReference type="NCBI Taxonomy" id="3062594"/>
    <lineage>
        <taxon>Bacteria</taxon>
        <taxon>Pseudomonadati</taxon>
        <taxon>Thermodesulfobacteriota</taxon>
        <taxon>Desulfobulbia</taxon>
        <taxon>Desulfobulbales</taxon>
        <taxon>Desulfobulbaceae</taxon>
        <taxon>Candidatus Electrothrix</taxon>
    </lineage>
</organism>
<reference evidence="1" key="1">
    <citation type="journal article" date="2024" name="Syst. Appl. Microbiol.">
        <title>First single-strain enrichments of Electrothrix cable bacteria, description of E. aestuarii sp. nov. and E. rattekaaiensis sp. nov., and proposal of a cable bacteria taxonomy following the rules of the SeqCode.</title>
        <authorList>
            <person name="Plum-Jensen L.E."/>
            <person name="Schramm A."/>
            <person name="Marshall I.P.G."/>
        </authorList>
    </citation>
    <scope>NUCLEOTIDE SEQUENCE</scope>
    <source>
        <strain evidence="1">Rat1</strain>
    </source>
</reference>
<dbReference type="AlphaFoldDB" id="A0AAU8LPM0"/>
<proteinExistence type="predicted"/>
<reference evidence="1" key="2">
    <citation type="submission" date="2024-06" db="EMBL/GenBank/DDBJ databases">
        <authorList>
            <person name="Plum-Jensen L.E."/>
            <person name="Schramm A."/>
            <person name="Marshall I.P.G."/>
        </authorList>
    </citation>
    <scope>NUCLEOTIDE SEQUENCE</scope>
    <source>
        <strain evidence="1">Rat1</strain>
    </source>
</reference>
<gene>
    <name evidence="1" type="ORF">Q3M24_13045</name>
</gene>
<evidence type="ECO:0000313" key="1">
    <source>
        <dbReference type="EMBL" id="XCN71238.1"/>
    </source>
</evidence>
<dbReference type="KEGG" id="eaj:Q3M24_13045"/>
<name>A0AAU8LPM0_9BACT</name>
<protein>
    <submittedName>
        <fullName evidence="1">Uncharacterized protein</fullName>
    </submittedName>
</protein>
<sequence>MMIDEILQELRAVKDKIAKEYSYSLDDLAEYYSQKQMNNPEKFYQGKKNIKTEQVVRSE</sequence>
<dbReference type="EMBL" id="CP159373">
    <property type="protein sequence ID" value="XCN71238.1"/>
    <property type="molecule type" value="Genomic_DNA"/>
</dbReference>